<evidence type="ECO:0000256" key="6">
    <source>
        <dbReference type="ARBA" id="ARBA00022989"/>
    </source>
</evidence>
<dbReference type="Gene3D" id="1.50.40.10">
    <property type="entry name" value="Mitochondrial carrier domain"/>
    <property type="match status" value="1"/>
</dbReference>
<dbReference type="SUPFAM" id="SSF103506">
    <property type="entry name" value="Mitochondrial carrier"/>
    <property type="match status" value="1"/>
</dbReference>
<keyword evidence="7" id="KW-0496">Mitochondrion</keyword>
<feature type="repeat" description="Solcar" evidence="9">
    <location>
        <begin position="231"/>
        <end position="317"/>
    </location>
</feature>
<dbReference type="EMBL" id="SOZI01000072">
    <property type="protein sequence ID" value="TNY20245.1"/>
    <property type="molecule type" value="Genomic_DNA"/>
</dbReference>
<dbReference type="PANTHER" id="PTHR45624">
    <property type="entry name" value="MITOCHONDRIAL BASIC AMINO ACIDS TRANSPORTER-RELATED"/>
    <property type="match status" value="1"/>
</dbReference>
<feature type="repeat" description="Solcar" evidence="9">
    <location>
        <begin position="126"/>
        <end position="219"/>
    </location>
</feature>
<name>A0A5C5FUA2_9BASI</name>
<evidence type="ECO:0000256" key="9">
    <source>
        <dbReference type="PROSITE-ProRule" id="PRU00282"/>
    </source>
</evidence>
<evidence type="ECO:0000256" key="1">
    <source>
        <dbReference type="ARBA" id="ARBA00004225"/>
    </source>
</evidence>
<evidence type="ECO:0000256" key="5">
    <source>
        <dbReference type="ARBA" id="ARBA00022737"/>
    </source>
</evidence>
<keyword evidence="12" id="KW-1185">Reference proteome</keyword>
<dbReference type="Pfam" id="PF00153">
    <property type="entry name" value="Mito_carr"/>
    <property type="match status" value="3"/>
</dbReference>
<keyword evidence="8 9" id="KW-0472">Membrane</keyword>
<evidence type="ECO:0000256" key="3">
    <source>
        <dbReference type="ARBA" id="ARBA00022448"/>
    </source>
</evidence>
<dbReference type="STRING" id="5288.A0A5C5FUA2"/>
<proteinExistence type="inferred from homology"/>
<dbReference type="GO" id="GO:0031966">
    <property type="term" value="C:mitochondrial membrane"/>
    <property type="evidence" value="ECO:0007669"/>
    <property type="project" value="UniProtKB-SubCell"/>
</dbReference>
<dbReference type="PROSITE" id="PS50920">
    <property type="entry name" value="SOLCAR"/>
    <property type="match status" value="3"/>
</dbReference>
<dbReference type="InterPro" id="IPR023395">
    <property type="entry name" value="MCP_dom_sf"/>
</dbReference>
<keyword evidence="4 9" id="KW-0812">Transmembrane</keyword>
<comment type="similarity">
    <text evidence="2 10">Belongs to the mitochondrial carrier (TC 2.A.29) family.</text>
</comment>
<comment type="caution">
    <text evidence="11">The sequence shown here is derived from an EMBL/GenBank/DDBJ whole genome shotgun (WGS) entry which is preliminary data.</text>
</comment>
<dbReference type="GO" id="GO:0022857">
    <property type="term" value="F:transmembrane transporter activity"/>
    <property type="evidence" value="ECO:0007669"/>
    <property type="project" value="TreeGrafter"/>
</dbReference>
<sequence length="331" mass="36139">MQPEKRPATSPPGSSRLDVLKDDDLLRDAIYRNRTTLAALTASFTSTVAGFPLDSVKSRLQVKRYSSVLDCARRTYAEEGIRGFFRGVTVPLVTITLVRTASFSIYTWTKSALEQRQLFAKDGAATAAATGFLGGAASGLLLSVGTSAFEYTKIKLQLEYLIAMKKGVPYEPRGTVKGFMDLYRQGGFMGLYTGFRLHALRDTLGTGMYFGMYDSAQHFISSNPDTFGQVPVTLSTFACGSIAGVSSWAAIYPVDLVKAKVQRNALADVAYERPWSIFQRLSAGGVPKLYRGLGVSATRSIFTHGIMWTILEKTRTAIAERTAPRGDAKLE</sequence>
<feature type="repeat" description="Solcar" evidence="9">
    <location>
        <begin position="30"/>
        <end position="112"/>
    </location>
</feature>
<evidence type="ECO:0000256" key="4">
    <source>
        <dbReference type="ARBA" id="ARBA00022692"/>
    </source>
</evidence>
<evidence type="ECO:0000313" key="11">
    <source>
        <dbReference type="EMBL" id="TNY20245.1"/>
    </source>
</evidence>
<evidence type="ECO:0000256" key="2">
    <source>
        <dbReference type="ARBA" id="ARBA00006375"/>
    </source>
</evidence>
<dbReference type="InterPro" id="IPR018108">
    <property type="entry name" value="MCP_transmembrane"/>
</dbReference>
<dbReference type="AlphaFoldDB" id="A0A5C5FUA2"/>
<keyword evidence="5" id="KW-0677">Repeat</keyword>
<accession>A0A5C5FUA2</accession>
<organism evidence="11 12">
    <name type="scientific">Rhodotorula diobovata</name>
    <dbReference type="NCBI Taxonomy" id="5288"/>
    <lineage>
        <taxon>Eukaryota</taxon>
        <taxon>Fungi</taxon>
        <taxon>Dikarya</taxon>
        <taxon>Basidiomycota</taxon>
        <taxon>Pucciniomycotina</taxon>
        <taxon>Microbotryomycetes</taxon>
        <taxon>Sporidiobolales</taxon>
        <taxon>Sporidiobolaceae</taxon>
        <taxon>Rhodotorula</taxon>
    </lineage>
</organism>
<reference evidence="11 12" key="1">
    <citation type="submission" date="2019-03" db="EMBL/GenBank/DDBJ databases">
        <title>Rhodosporidium diobovatum UCD-FST 08-225 genome sequencing, assembly, and annotation.</title>
        <authorList>
            <person name="Fakankun I.U."/>
            <person name="Fristensky B."/>
            <person name="Levin D.B."/>
        </authorList>
    </citation>
    <scope>NUCLEOTIDE SEQUENCE [LARGE SCALE GENOMIC DNA]</scope>
    <source>
        <strain evidence="11 12">UCD-FST 08-225</strain>
    </source>
</reference>
<keyword evidence="6" id="KW-1133">Transmembrane helix</keyword>
<dbReference type="PANTHER" id="PTHR45624:SF9">
    <property type="entry name" value="CARRIER PROTEIN, PUTATIVE (AFU_ORTHOLOGUE AFUA_4G06390)-RELATED"/>
    <property type="match status" value="1"/>
</dbReference>
<protein>
    <submittedName>
        <fullName evidence="11">Mitochondrial carrier domain-containing protein</fullName>
    </submittedName>
</protein>
<dbReference type="InterPro" id="IPR050567">
    <property type="entry name" value="Mitochondrial_Carrier"/>
</dbReference>
<dbReference type="Proteomes" id="UP000311382">
    <property type="component" value="Unassembled WGS sequence"/>
</dbReference>
<dbReference type="OrthoDB" id="2382881at2759"/>
<keyword evidence="3 10" id="KW-0813">Transport</keyword>
<comment type="subcellular location">
    <subcellularLocation>
        <location evidence="1">Mitochondrion membrane</location>
        <topology evidence="1">Multi-pass membrane protein</topology>
    </subcellularLocation>
</comment>
<evidence type="ECO:0000256" key="7">
    <source>
        <dbReference type="ARBA" id="ARBA00023128"/>
    </source>
</evidence>
<evidence type="ECO:0000256" key="10">
    <source>
        <dbReference type="RuleBase" id="RU000488"/>
    </source>
</evidence>
<evidence type="ECO:0000313" key="12">
    <source>
        <dbReference type="Proteomes" id="UP000311382"/>
    </source>
</evidence>
<gene>
    <name evidence="11" type="ORF">DMC30DRAFT_265311</name>
</gene>
<evidence type="ECO:0000256" key="8">
    <source>
        <dbReference type="ARBA" id="ARBA00023136"/>
    </source>
</evidence>